<protein>
    <recommendedName>
        <fullName evidence="3">Lipoprotein</fullName>
    </recommendedName>
</protein>
<dbReference type="Proteomes" id="UP000254123">
    <property type="component" value="Unassembled WGS sequence"/>
</dbReference>
<sequence>MLSRIQTLAPTVFNRVAISAIIAITLPSLLGCSERIYQSTYQSGDTKSVVAGSGKLLQTQKTAAISEVIRHIGYPAQNGVRQKGTILVGDNYSYLISTGNDALELILQLPAADLAIDQPISIYRYPDNSANISFSFSYAVTQSNNTSLNPQQRSVLDHICSDNLSSDSSYKNCQLQLLGGMYAPLSNIDSQVRLDQGIAAKIYSVTRKRVKTQAEVGVIPLKVILETIELPLEILSIIK</sequence>
<gene>
    <name evidence="1" type="ORF">NCTC10526_01201</name>
</gene>
<dbReference type="EMBL" id="UGVC01000001">
    <property type="protein sequence ID" value="SUD90855.1"/>
    <property type="molecule type" value="Genomic_DNA"/>
</dbReference>
<reference evidence="1 2" key="1">
    <citation type="submission" date="2018-06" db="EMBL/GenBank/DDBJ databases">
        <authorList>
            <consortium name="Pathogen Informatics"/>
            <person name="Doyle S."/>
        </authorList>
    </citation>
    <scope>NUCLEOTIDE SEQUENCE [LARGE SCALE GENOMIC DNA]</scope>
    <source>
        <strain evidence="1 2">NCTC10526</strain>
    </source>
</reference>
<evidence type="ECO:0000313" key="1">
    <source>
        <dbReference type="EMBL" id="SUD90855.1"/>
    </source>
</evidence>
<dbReference type="RefSeq" id="WP_028858091.1">
    <property type="nucleotide sequence ID" value="NZ_CAJHAQ010000001.1"/>
</dbReference>
<evidence type="ECO:0000313" key="2">
    <source>
        <dbReference type="Proteomes" id="UP000254123"/>
    </source>
</evidence>
<evidence type="ECO:0008006" key="3">
    <source>
        <dbReference type="Google" id="ProtNLM"/>
    </source>
</evidence>
<dbReference type="PROSITE" id="PS51257">
    <property type="entry name" value="PROKAR_LIPOPROTEIN"/>
    <property type="match status" value="1"/>
</dbReference>
<accession>A0A379LL47</accession>
<organism evidence="1 2">
    <name type="scientific">Psychrobacter phenylpyruvicus</name>
    <dbReference type="NCBI Taxonomy" id="29432"/>
    <lineage>
        <taxon>Bacteria</taxon>
        <taxon>Pseudomonadati</taxon>
        <taxon>Pseudomonadota</taxon>
        <taxon>Gammaproteobacteria</taxon>
        <taxon>Moraxellales</taxon>
        <taxon>Moraxellaceae</taxon>
        <taxon>Psychrobacter</taxon>
    </lineage>
</organism>
<keyword evidence="2" id="KW-1185">Reference proteome</keyword>
<dbReference type="AlphaFoldDB" id="A0A379LL47"/>
<proteinExistence type="predicted"/>
<name>A0A379LL47_9GAMM</name>